<feature type="transmembrane region" description="Helical" evidence="9">
    <location>
        <begin position="256"/>
        <end position="278"/>
    </location>
</feature>
<evidence type="ECO:0000256" key="9">
    <source>
        <dbReference type="SAM" id="Phobius"/>
    </source>
</evidence>
<proteinExistence type="inferred from homology"/>
<dbReference type="InterPro" id="IPR000863">
    <property type="entry name" value="Sulfotransferase_dom"/>
</dbReference>
<keyword evidence="7 9" id="KW-0472">Membrane</keyword>
<evidence type="ECO:0000256" key="6">
    <source>
        <dbReference type="ARBA" id="ARBA00022989"/>
    </source>
</evidence>
<evidence type="ECO:0000256" key="4">
    <source>
        <dbReference type="ARBA" id="ARBA00022597"/>
    </source>
</evidence>
<dbReference type="Pfam" id="PF08449">
    <property type="entry name" value="UAA"/>
    <property type="match status" value="2"/>
</dbReference>
<comment type="caution">
    <text evidence="12">The sequence shown here is derived from an EMBL/GenBank/DDBJ whole genome shotgun (WGS) entry which is preliminary data.</text>
</comment>
<evidence type="ECO:0000256" key="7">
    <source>
        <dbReference type="ARBA" id="ARBA00023136"/>
    </source>
</evidence>
<feature type="domain" description="Sulfotransferase" evidence="11">
    <location>
        <begin position="364"/>
        <end position="633"/>
    </location>
</feature>
<feature type="transmembrane region" description="Helical" evidence="9">
    <location>
        <begin position="32"/>
        <end position="51"/>
    </location>
</feature>
<evidence type="ECO:0000256" key="2">
    <source>
        <dbReference type="ARBA" id="ARBA00010694"/>
    </source>
</evidence>
<dbReference type="GO" id="GO:0008146">
    <property type="term" value="F:sulfotransferase activity"/>
    <property type="evidence" value="ECO:0007669"/>
    <property type="project" value="InterPro"/>
</dbReference>
<organism evidence="12 13">
    <name type="scientific">Amphibalanus amphitrite</name>
    <name type="common">Striped barnacle</name>
    <name type="synonym">Balanus amphitrite</name>
    <dbReference type="NCBI Taxonomy" id="1232801"/>
    <lineage>
        <taxon>Eukaryota</taxon>
        <taxon>Metazoa</taxon>
        <taxon>Ecdysozoa</taxon>
        <taxon>Arthropoda</taxon>
        <taxon>Crustacea</taxon>
        <taxon>Multicrustacea</taxon>
        <taxon>Cirripedia</taxon>
        <taxon>Thoracica</taxon>
        <taxon>Thoracicalcarea</taxon>
        <taxon>Balanomorpha</taxon>
        <taxon>Balanoidea</taxon>
        <taxon>Balanidae</taxon>
        <taxon>Amphibalaninae</taxon>
        <taxon>Amphibalanus</taxon>
    </lineage>
</organism>
<dbReference type="SUPFAM" id="SSF52540">
    <property type="entry name" value="P-loop containing nucleoside triphosphate hydrolases"/>
    <property type="match status" value="1"/>
</dbReference>
<dbReference type="GO" id="GO:0005789">
    <property type="term" value="C:endoplasmic reticulum membrane"/>
    <property type="evidence" value="ECO:0007669"/>
    <property type="project" value="TreeGrafter"/>
</dbReference>
<accession>A0A6A4WPE4</accession>
<dbReference type="InterPro" id="IPR013657">
    <property type="entry name" value="SCL35B1-4/HUT1"/>
</dbReference>
<evidence type="ECO:0000256" key="1">
    <source>
        <dbReference type="ARBA" id="ARBA00004127"/>
    </source>
</evidence>
<dbReference type="OrthoDB" id="205623at2759"/>
<dbReference type="EMBL" id="VIIS01000737">
    <property type="protein sequence ID" value="KAF0305604.1"/>
    <property type="molecule type" value="Genomic_DNA"/>
</dbReference>
<keyword evidence="13" id="KW-1185">Reference proteome</keyword>
<keyword evidence="5 9" id="KW-0812">Transmembrane</keyword>
<dbReference type="Gene3D" id="3.40.50.300">
    <property type="entry name" value="P-loop containing nucleotide triphosphate hydrolases"/>
    <property type="match status" value="1"/>
</dbReference>
<evidence type="ECO:0000256" key="3">
    <source>
        <dbReference type="ARBA" id="ARBA00022448"/>
    </source>
</evidence>
<comment type="subcellular location">
    <subcellularLocation>
        <location evidence="1">Endomembrane system</location>
        <topology evidence="1">Multi-pass membrane protein</topology>
    </subcellularLocation>
</comment>
<keyword evidence="10" id="KW-0732">Signal</keyword>
<reference evidence="12 13" key="1">
    <citation type="submission" date="2019-07" db="EMBL/GenBank/DDBJ databases">
        <title>Draft genome assembly of a fouling barnacle, Amphibalanus amphitrite (Darwin, 1854): The first reference genome for Thecostraca.</title>
        <authorList>
            <person name="Kim W."/>
        </authorList>
    </citation>
    <scope>NUCLEOTIDE SEQUENCE [LARGE SCALE GENOMIC DNA]</scope>
    <source>
        <strain evidence="12">SNU_AA5</strain>
        <tissue evidence="12">Soma without cirri and trophi</tissue>
    </source>
</reference>
<feature type="transmembrane region" description="Helical" evidence="9">
    <location>
        <begin position="95"/>
        <end position="115"/>
    </location>
</feature>
<comment type="similarity">
    <text evidence="2">Belongs to the nucleotide-sugar transporter family. SLC35B subfamily.</text>
</comment>
<dbReference type="GO" id="GO:0005464">
    <property type="term" value="F:UDP-xylose transmembrane transporter activity"/>
    <property type="evidence" value="ECO:0007669"/>
    <property type="project" value="TreeGrafter"/>
</dbReference>
<feature type="region of interest" description="Disordered" evidence="8">
    <location>
        <begin position="145"/>
        <end position="171"/>
    </location>
</feature>
<feature type="transmembrane region" description="Helical" evidence="9">
    <location>
        <begin position="177"/>
        <end position="201"/>
    </location>
</feature>
<evidence type="ECO:0000256" key="10">
    <source>
        <dbReference type="SAM" id="SignalP"/>
    </source>
</evidence>
<name>A0A6A4WPE4_AMPAM</name>
<evidence type="ECO:0000259" key="11">
    <source>
        <dbReference type="Pfam" id="PF00685"/>
    </source>
</evidence>
<dbReference type="Pfam" id="PF00685">
    <property type="entry name" value="Sulfotransfer_1"/>
    <property type="match status" value="1"/>
</dbReference>
<dbReference type="GO" id="GO:0005462">
    <property type="term" value="F:UDP-N-acetylglucosamine transmembrane transporter activity"/>
    <property type="evidence" value="ECO:0007669"/>
    <property type="project" value="TreeGrafter"/>
</dbReference>
<keyword evidence="3" id="KW-0813">Transport</keyword>
<dbReference type="GO" id="GO:0000139">
    <property type="term" value="C:Golgi membrane"/>
    <property type="evidence" value="ECO:0007669"/>
    <property type="project" value="TreeGrafter"/>
</dbReference>
<evidence type="ECO:0000256" key="8">
    <source>
        <dbReference type="SAM" id="MobiDB-lite"/>
    </source>
</evidence>
<evidence type="ECO:0000256" key="5">
    <source>
        <dbReference type="ARBA" id="ARBA00022692"/>
    </source>
</evidence>
<protein>
    <submittedName>
        <fullName evidence="12">UDP-xylose and UDP-N-acetylglucosamine transporter</fullName>
    </submittedName>
</protein>
<sequence>MHPAVAMFLVMFGCWANVVTLEMMTTVHPGCGNLVTCSQFIVIAIHGFVFTMKCGTVASKIPYKAYFMMVGLYFAASVINNHALKYGIPMPLHMIFKAGSLVANLIMGMIVLGRYYPRHKTVSVVAITIGIILCTYASKSAPVPPPAAADSAPGTSTTADTTTSTTPSTPEHGAADMWYGVLLLVTALLLSARLGIFQEVLYRDYGRHSQQALFFTHVLPLPMFAMLSSDLLHHAALFSASEPVVAPLLPIAVPRLWLILLANVCTQYPLLYCTLVSVEGFYVKYEVIPVKIAEVDALRADNMAGQHEYPFKLRKLDEATNQRIATAFRSYPNGFQSANHFGFKLSGTATEEQLKAAYNYPLDPRDIWLVSPPKNGNTWAQEMIWLLANDLDYKGAAQPLMPNRWNFLDFPLINDADWEKGFFGNLMATKPEALEGAAPMSGDPNRPSPKFVKSHLPLSMNNPDLLDTCKTFYVARNPKDACLSFFKHCRLWKNHDFVEDLESFAELYMAGNIFETPVVPCIVEAWNLRHHPNICMIFYEELQRDLPGQLRRIAQFLGKSYSDAELEKLAQHLHIDSFRKNPYVNMTEGLAKEMCNQGEGSFIRKGVVGDWNNHFSPELSAKFDAWLEKQLLGTDLKFVTKLYICISSVFHLTESCTSLTVTLVITLRKFISLIFSIWYFSNPFHREHWIGSLLVFAGTLVFTDPFKLLTPAPAPAAQKVKAKAQ</sequence>
<feature type="chain" id="PRO_5025527412" evidence="10">
    <location>
        <begin position="22"/>
        <end position="725"/>
    </location>
</feature>
<feature type="compositionally biased region" description="Low complexity" evidence="8">
    <location>
        <begin position="148"/>
        <end position="170"/>
    </location>
</feature>
<gene>
    <name evidence="12" type="primary">Slc35b4</name>
    <name evidence="12" type="ORF">FJT64_022756</name>
</gene>
<evidence type="ECO:0000313" key="13">
    <source>
        <dbReference type="Proteomes" id="UP000440578"/>
    </source>
</evidence>
<evidence type="ECO:0000313" key="12">
    <source>
        <dbReference type="EMBL" id="KAF0305604.1"/>
    </source>
</evidence>
<feature type="transmembrane region" description="Helical" evidence="9">
    <location>
        <begin position="63"/>
        <end position="83"/>
    </location>
</feature>
<keyword evidence="4" id="KW-0762">Sugar transport</keyword>
<feature type="signal peptide" evidence="10">
    <location>
        <begin position="1"/>
        <end position="21"/>
    </location>
</feature>
<dbReference type="Proteomes" id="UP000440578">
    <property type="component" value="Unassembled WGS sequence"/>
</dbReference>
<dbReference type="PANTHER" id="PTHR10778:SF4">
    <property type="entry name" value="NUCLEOTIDE SUGAR TRANSPORTER SLC35B4"/>
    <property type="match status" value="1"/>
</dbReference>
<dbReference type="PANTHER" id="PTHR10778">
    <property type="entry name" value="SOLUTE CARRIER FAMILY 35 MEMBER B"/>
    <property type="match status" value="1"/>
</dbReference>
<dbReference type="AlphaFoldDB" id="A0A6A4WPE4"/>
<dbReference type="InterPro" id="IPR027417">
    <property type="entry name" value="P-loop_NTPase"/>
</dbReference>
<feature type="transmembrane region" description="Helical" evidence="9">
    <location>
        <begin position="122"/>
        <end position="138"/>
    </location>
</feature>
<keyword evidence="6 9" id="KW-1133">Transmembrane helix</keyword>